<dbReference type="EMBL" id="BAAALG010000012">
    <property type="protein sequence ID" value="GAA1109811.1"/>
    <property type="molecule type" value="Genomic_DNA"/>
</dbReference>
<feature type="domain" description="Mce/MlaD" evidence="2">
    <location>
        <begin position="43"/>
        <end position="120"/>
    </location>
</feature>
<accession>A0ABN1U1E6</accession>
<keyword evidence="1" id="KW-1133">Transmembrane helix</keyword>
<keyword evidence="1" id="KW-0472">Membrane</keyword>
<dbReference type="PANTHER" id="PTHR33371">
    <property type="entry name" value="INTERMEMBRANE PHOSPHOLIPID TRANSPORT SYSTEM BINDING PROTEIN MLAD-RELATED"/>
    <property type="match status" value="1"/>
</dbReference>
<dbReference type="InterPro" id="IPR052336">
    <property type="entry name" value="MlaD_Phospholipid_Transporter"/>
</dbReference>
<evidence type="ECO:0000313" key="4">
    <source>
        <dbReference type="Proteomes" id="UP001501581"/>
    </source>
</evidence>
<comment type="caution">
    <text evidence="3">The sequence shown here is derived from an EMBL/GenBank/DDBJ whole genome shotgun (WGS) entry which is preliminary data.</text>
</comment>
<feature type="transmembrane region" description="Helical" evidence="1">
    <location>
        <begin position="12"/>
        <end position="31"/>
    </location>
</feature>
<evidence type="ECO:0000256" key="1">
    <source>
        <dbReference type="SAM" id="Phobius"/>
    </source>
</evidence>
<dbReference type="Proteomes" id="UP001501581">
    <property type="component" value="Unassembled WGS sequence"/>
</dbReference>
<evidence type="ECO:0000313" key="3">
    <source>
        <dbReference type="EMBL" id="GAA1109811.1"/>
    </source>
</evidence>
<dbReference type="RefSeq" id="WP_343995929.1">
    <property type="nucleotide sequence ID" value="NZ_BAAALG010000012.1"/>
</dbReference>
<sequence>MSATRDKRRLSSAQIGIVMLVGTLVIGWALFNKDRISSAMMSGDEVTVHFDRQYKLRPHVSEVKVGFVPVGKVVGVEEESDSTAKVTLKVDEDVLRTLGSEPSATIRATTLLGGSYFVDLAAGGDPGSFASREIPVARTEVAVELDKVARTLQPEALDGLTGTLDRVNATLDEDGRAAVDRLLSDADDTLVPAASVLKAARGEKPETDLTKVVQGLESTARVLNRKPGQLAAIVEDLDTTTAVLARRSPELASTVARLPGTLDQTRTALARLDSSLGLLQDTAAEARPVAQELTRTLQEVDPVLVKARPVVTDLRSVVADALPVVRNLVPSAQGLDSVVRDVKGPVIDRVNGPINTWLYDDYVGNRNYALSKSDRPMYEEIALTITNLSRASNMFDANGHIVGVQPGVGVGSLGGLPLSTEQLFKVLTAWYYPDVPLETLAPLNNAGSEAQPNSGAVDKLISRIQESKR</sequence>
<dbReference type="Pfam" id="PF02470">
    <property type="entry name" value="MlaD"/>
    <property type="match status" value="1"/>
</dbReference>
<name>A0ABN1U1E6_9ACTN</name>
<reference evidence="3 4" key="1">
    <citation type="journal article" date="2019" name="Int. J. Syst. Evol. Microbiol.">
        <title>The Global Catalogue of Microorganisms (GCM) 10K type strain sequencing project: providing services to taxonomists for standard genome sequencing and annotation.</title>
        <authorList>
            <consortium name="The Broad Institute Genomics Platform"/>
            <consortium name="The Broad Institute Genome Sequencing Center for Infectious Disease"/>
            <person name="Wu L."/>
            <person name="Ma J."/>
        </authorList>
    </citation>
    <scope>NUCLEOTIDE SEQUENCE [LARGE SCALE GENOMIC DNA]</scope>
    <source>
        <strain evidence="3 4">JCM 13008</strain>
    </source>
</reference>
<evidence type="ECO:0000259" key="2">
    <source>
        <dbReference type="Pfam" id="PF02470"/>
    </source>
</evidence>
<keyword evidence="4" id="KW-1185">Reference proteome</keyword>
<organism evidence="3 4">
    <name type="scientific">Nocardioides dubius</name>
    <dbReference type="NCBI Taxonomy" id="317019"/>
    <lineage>
        <taxon>Bacteria</taxon>
        <taxon>Bacillati</taxon>
        <taxon>Actinomycetota</taxon>
        <taxon>Actinomycetes</taxon>
        <taxon>Propionibacteriales</taxon>
        <taxon>Nocardioidaceae</taxon>
        <taxon>Nocardioides</taxon>
    </lineage>
</organism>
<dbReference type="InterPro" id="IPR003399">
    <property type="entry name" value="Mce/MlaD"/>
</dbReference>
<gene>
    <name evidence="3" type="ORF">GCM10009668_32860</name>
</gene>
<dbReference type="PANTHER" id="PTHR33371:SF4">
    <property type="entry name" value="INTERMEMBRANE PHOSPHOLIPID TRANSPORT SYSTEM BINDING PROTEIN MLAD"/>
    <property type="match status" value="1"/>
</dbReference>
<proteinExistence type="predicted"/>
<keyword evidence="1" id="KW-0812">Transmembrane</keyword>
<protein>
    <recommendedName>
        <fullName evidence="2">Mce/MlaD domain-containing protein</fullName>
    </recommendedName>
</protein>